<comment type="caution">
    <text evidence="1">The sequence shown here is derived from an EMBL/GenBank/DDBJ whole genome shotgun (WGS) entry which is preliminary data.</text>
</comment>
<dbReference type="EMBL" id="VSWC01000106">
    <property type="protein sequence ID" value="KAA1085374.1"/>
    <property type="molecule type" value="Genomic_DNA"/>
</dbReference>
<keyword evidence="2" id="KW-1185">Reference proteome</keyword>
<evidence type="ECO:0000313" key="1">
    <source>
        <dbReference type="EMBL" id="KAA1085374.1"/>
    </source>
</evidence>
<organism evidence="1 2">
    <name type="scientific">Puccinia graminis f. sp. tritici</name>
    <dbReference type="NCBI Taxonomy" id="56615"/>
    <lineage>
        <taxon>Eukaryota</taxon>
        <taxon>Fungi</taxon>
        <taxon>Dikarya</taxon>
        <taxon>Basidiomycota</taxon>
        <taxon>Pucciniomycotina</taxon>
        <taxon>Pucciniomycetes</taxon>
        <taxon>Pucciniales</taxon>
        <taxon>Pucciniaceae</taxon>
        <taxon>Puccinia</taxon>
    </lineage>
</organism>
<proteinExistence type="predicted"/>
<accession>A0A5B0NA92</accession>
<dbReference type="Proteomes" id="UP000324748">
    <property type="component" value="Unassembled WGS sequence"/>
</dbReference>
<reference evidence="1 2" key="1">
    <citation type="submission" date="2019-05" db="EMBL/GenBank/DDBJ databases">
        <title>Emergence of the Ug99 lineage of the wheat stem rust pathogen through somatic hybridization.</title>
        <authorList>
            <person name="Li F."/>
            <person name="Upadhyaya N.M."/>
            <person name="Sperschneider J."/>
            <person name="Matny O."/>
            <person name="Nguyen-Phuc H."/>
            <person name="Mago R."/>
            <person name="Raley C."/>
            <person name="Miller M.E."/>
            <person name="Silverstein K.A.T."/>
            <person name="Henningsen E."/>
            <person name="Hirsch C.D."/>
            <person name="Visser B."/>
            <person name="Pretorius Z.A."/>
            <person name="Steffenson B.J."/>
            <person name="Schwessinger B."/>
            <person name="Dodds P.N."/>
            <person name="Figueroa M."/>
        </authorList>
    </citation>
    <scope>NUCLEOTIDE SEQUENCE [LARGE SCALE GENOMIC DNA]</scope>
    <source>
        <strain evidence="1">21-0</strain>
    </source>
</reference>
<evidence type="ECO:0000313" key="2">
    <source>
        <dbReference type="Proteomes" id="UP000324748"/>
    </source>
</evidence>
<gene>
    <name evidence="1" type="ORF">PGT21_005003</name>
</gene>
<name>A0A5B0NA92_PUCGR</name>
<sequence length="88" mass="10104">MFSGRFSRFKPSAGEFFVESDSEEIQASTATTVETFKELGNPHMPGSFHFPTWKRTHHVDDQQGKCIRHKYVGWPTKCKFSVDCTMTV</sequence>
<protein>
    <submittedName>
        <fullName evidence="1">Uncharacterized protein</fullName>
    </submittedName>
</protein>
<dbReference type="AlphaFoldDB" id="A0A5B0NA92"/>